<feature type="domain" description="LysM" evidence="3">
    <location>
        <begin position="398"/>
        <end position="441"/>
    </location>
</feature>
<evidence type="ECO:0000259" key="3">
    <source>
        <dbReference type="PROSITE" id="PS51782"/>
    </source>
</evidence>
<dbReference type="Proteomes" id="UP000031760">
    <property type="component" value="Chromosome"/>
</dbReference>
<dbReference type="Pfam" id="PF01476">
    <property type="entry name" value="LysM"/>
    <property type="match status" value="2"/>
</dbReference>
<dbReference type="PROSITE" id="PS51782">
    <property type="entry name" value="LYSM"/>
    <property type="match status" value="2"/>
</dbReference>
<dbReference type="SUPFAM" id="SSF54106">
    <property type="entry name" value="LysM domain"/>
    <property type="match status" value="2"/>
</dbReference>
<reference evidence="4 5" key="1">
    <citation type="journal article" date="2014" name="Proc. Natl. Acad. Sci. U.S.A.">
        <title>Functional characterization of flavobacteria rhodopsins reveals a unique class of light-driven chloride pump in bacteria.</title>
        <authorList>
            <person name="Yoshizawa S."/>
            <person name="Kumagai Y."/>
            <person name="Kim H."/>
            <person name="Ogura Y."/>
            <person name="Hayashi T."/>
            <person name="Iwasaki W."/>
            <person name="DeLong E.F."/>
            <person name="Kogure K."/>
        </authorList>
    </citation>
    <scope>NUCLEOTIDE SEQUENCE [LARGE SCALE GENOMIC DNA]</scope>
    <source>
        <strain evidence="4 5">S1-08</strain>
    </source>
</reference>
<keyword evidence="5" id="KW-1185">Reference proteome</keyword>
<dbReference type="InterPro" id="IPR018392">
    <property type="entry name" value="LysM"/>
</dbReference>
<feature type="chain" id="PRO_5004916085" evidence="2">
    <location>
        <begin position="22"/>
        <end position="499"/>
    </location>
</feature>
<dbReference type="CDD" id="cd16894">
    <property type="entry name" value="MltD-like"/>
    <property type="match status" value="1"/>
</dbReference>
<dbReference type="RefSeq" id="WP_084217735.1">
    <property type="nucleotide sequence ID" value="NZ_AP014548.1"/>
</dbReference>
<dbReference type="Pfam" id="PF01464">
    <property type="entry name" value="SLT"/>
    <property type="match status" value="1"/>
</dbReference>
<organism evidence="4 5">
    <name type="scientific">Nonlabens marinus S1-08</name>
    <dbReference type="NCBI Taxonomy" id="1454201"/>
    <lineage>
        <taxon>Bacteria</taxon>
        <taxon>Pseudomonadati</taxon>
        <taxon>Bacteroidota</taxon>
        <taxon>Flavobacteriia</taxon>
        <taxon>Flavobacteriales</taxon>
        <taxon>Flavobacteriaceae</taxon>
        <taxon>Nonlabens</taxon>
    </lineage>
</organism>
<name>W8VWL6_9FLAO</name>
<evidence type="ECO:0000256" key="1">
    <source>
        <dbReference type="ARBA" id="ARBA00007734"/>
    </source>
</evidence>
<dbReference type="GO" id="GO:0008932">
    <property type="term" value="F:lytic endotransglycosylase activity"/>
    <property type="evidence" value="ECO:0007669"/>
    <property type="project" value="TreeGrafter"/>
</dbReference>
<keyword evidence="2" id="KW-0732">Signal</keyword>
<dbReference type="GO" id="GO:0000270">
    <property type="term" value="P:peptidoglycan metabolic process"/>
    <property type="evidence" value="ECO:0007669"/>
    <property type="project" value="InterPro"/>
</dbReference>
<proteinExistence type="inferred from homology"/>
<dbReference type="SUPFAM" id="SSF53955">
    <property type="entry name" value="Lysozyme-like"/>
    <property type="match status" value="1"/>
</dbReference>
<dbReference type="InterPro" id="IPR000189">
    <property type="entry name" value="Transglyc_AS"/>
</dbReference>
<dbReference type="PROSITE" id="PS00922">
    <property type="entry name" value="TRANSGLYCOSYLASE"/>
    <property type="match status" value="1"/>
</dbReference>
<dbReference type="PANTHER" id="PTHR33734">
    <property type="entry name" value="LYSM DOMAIN-CONTAINING GPI-ANCHORED PROTEIN 2"/>
    <property type="match status" value="1"/>
</dbReference>
<dbReference type="Gene3D" id="1.10.530.10">
    <property type="match status" value="1"/>
</dbReference>
<dbReference type="CDD" id="cd00118">
    <property type="entry name" value="LysM"/>
    <property type="match status" value="2"/>
</dbReference>
<dbReference type="AlphaFoldDB" id="W8VWL6"/>
<evidence type="ECO:0000256" key="2">
    <source>
        <dbReference type="SAM" id="SignalP"/>
    </source>
</evidence>
<accession>W8VWL6</accession>
<dbReference type="SMART" id="SM00257">
    <property type="entry name" value="LysM"/>
    <property type="match status" value="2"/>
</dbReference>
<dbReference type="InterPro" id="IPR008258">
    <property type="entry name" value="Transglycosylase_SLT_dom_1"/>
</dbReference>
<gene>
    <name evidence="4" type="ORF">NMS_0838</name>
</gene>
<dbReference type="Gene3D" id="3.10.350.10">
    <property type="entry name" value="LysM domain"/>
    <property type="match status" value="2"/>
</dbReference>
<evidence type="ECO:0000313" key="4">
    <source>
        <dbReference type="EMBL" id="BAO54847.1"/>
    </source>
</evidence>
<dbReference type="KEGG" id="nmf:NMS_0838"/>
<dbReference type="InterPro" id="IPR036779">
    <property type="entry name" value="LysM_dom_sf"/>
</dbReference>
<feature type="domain" description="LysM" evidence="3">
    <location>
        <begin position="455"/>
        <end position="498"/>
    </location>
</feature>
<dbReference type="STRING" id="1454201.NMS_0838"/>
<comment type="similarity">
    <text evidence="1">Belongs to the transglycosylase Slt family.</text>
</comment>
<dbReference type="HOGENOM" id="CLU_009520_1_0_10"/>
<dbReference type="OrthoDB" id="9815002at2"/>
<evidence type="ECO:0000313" key="5">
    <source>
        <dbReference type="Proteomes" id="UP000031760"/>
    </source>
</evidence>
<dbReference type="EMBL" id="AP014548">
    <property type="protein sequence ID" value="BAO54847.1"/>
    <property type="molecule type" value="Genomic_DNA"/>
</dbReference>
<sequence>MRKLKLGISLIIICFTFTSQAQVKAPLESLKKDTLQVKMLEGELIIAPATASDSLGLISYPEVDAYDQSFLDQLYNHDGFDYMFDDHDLDDEDLMLDQTLSTDTLKARLKRINESTPFQIDYNPILEQLIKKKLGYKRVNLERIMTLSDYYFPMFEEQLDRFDIPLEMKYLAVIESALDPRIKSRVGATGLWQFMLPTGRSMGLEIDSYVDERMDPIKATIAACKYLNKLYDMYDDWDLALAAYNSGAGNVNKAIRRSGGSKNYWNLRPYLPRETADYLPQFQSILYLYTYAKEHGFKPQRTPRLMIATDTVQVKNKISFTHIAKALDLDEETIKFHNPSYKLDIIPLMKDKPQYLRLPYKELMDFVSNEEKIYAFAKAEQDEIEKPNPELLKPQTSITYRVRSGDFLGRIAEKYGVTVSQIKRWNGLRSSNIKIGQRLKIMTRGEAIVSSSKAKSYKVRAGDSLWEISKKHGLTINELKKLNPNKSKALQPGMTLVLQ</sequence>
<protein>
    <submittedName>
        <fullName evidence="4">Membrane-bound lytic murein transglycosylase D</fullName>
    </submittedName>
</protein>
<dbReference type="PANTHER" id="PTHR33734:SF22">
    <property type="entry name" value="MEMBRANE-BOUND LYTIC MUREIN TRANSGLYCOSYLASE D"/>
    <property type="match status" value="1"/>
</dbReference>
<dbReference type="InterPro" id="IPR023346">
    <property type="entry name" value="Lysozyme-like_dom_sf"/>
</dbReference>
<feature type="signal peptide" evidence="2">
    <location>
        <begin position="1"/>
        <end position="21"/>
    </location>
</feature>
<dbReference type="GO" id="GO:0016020">
    <property type="term" value="C:membrane"/>
    <property type="evidence" value="ECO:0007669"/>
    <property type="project" value="InterPro"/>
</dbReference>